<dbReference type="EMBL" id="CCYD01000667">
    <property type="protein sequence ID" value="CEG43486.1"/>
    <property type="molecule type" value="Genomic_DNA"/>
</dbReference>
<organism evidence="1 2">
    <name type="scientific">Plasmopara halstedii</name>
    <name type="common">Downy mildew of sunflower</name>
    <dbReference type="NCBI Taxonomy" id="4781"/>
    <lineage>
        <taxon>Eukaryota</taxon>
        <taxon>Sar</taxon>
        <taxon>Stramenopiles</taxon>
        <taxon>Oomycota</taxon>
        <taxon>Peronosporomycetes</taxon>
        <taxon>Peronosporales</taxon>
        <taxon>Peronosporaceae</taxon>
        <taxon>Plasmopara</taxon>
    </lineage>
</organism>
<protein>
    <submittedName>
        <fullName evidence="1">Uncharacterized protein</fullName>
    </submittedName>
</protein>
<dbReference type="RefSeq" id="XP_024579855.1">
    <property type="nucleotide sequence ID" value="XM_024729483.1"/>
</dbReference>
<evidence type="ECO:0000313" key="1">
    <source>
        <dbReference type="EMBL" id="CEG43486.1"/>
    </source>
</evidence>
<sequence length="54" mass="6056">MLSNRTFLAPKAMHAGDAADMQQRSFCDVTQKEVSEEKIASRRCAYGLSCDHLH</sequence>
<accession>A0A0P1APR6</accession>
<proteinExistence type="predicted"/>
<dbReference type="Proteomes" id="UP000054928">
    <property type="component" value="Unassembled WGS sequence"/>
</dbReference>
<dbReference type="GeneID" id="36408734"/>
<dbReference type="AlphaFoldDB" id="A0A0P1APR6"/>
<reference evidence="2" key="1">
    <citation type="submission" date="2014-09" db="EMBL/GenBank/DDBJ databases">
        <authorList>
            <person name="Sharma Rahul"/>
            <person name="Thines Marco"/>
        </authorList>
    </citation>
    <scope>NUCLEOTIDE SEQUENCE [LARGE SCALE GENOMIC DNA]</scope>
</reference>
<keyword evidence="2" id="KW-1185">Reference proteome</keyword>
<evidence type="ECO:0000313" key="2">
    <source>
        <dbReference type="Proteomes" id="UP000054928"/>
    </source>
</evidence>
<name>A0A0P1APR6_PLAHL</name>